<comment type="caution">
    <text evidence="4">The sequence shown here is derived from an EMBL/GenBank/DDBJ whole genome shotgun (WGS) entry which is preliminary data.</text>
</comment>
<feature type="transmembrane region" description="Helical" evidence="2">
    <location>
        <begin position="437"/>
        <end position="455"/>
    </location>
</feature>
<evidence type="ECO:0000313" key="4">
    <source>
        <dbReference type="EMBL" id="KAH3664363.1"/>
    </source>
</evidence>
<dbReference type="InterPro" id="IPR022703">
    <property type="entry name" value="DUF3533"/>
</dbReference>
<dbReference type="PANTHER" id="PTHR34814:SF1">
    <property type="entry name" value="NITROSOGUANIDINE RESISTANCE PROTEIN SNG1"/>
    <property type="match status" value="1"/>
</dbReference>
<dbReference type="Proteomes" id="UP000769528">
    <property type="component" value="Unassembled WGS sequence"/>
</dbReference>
<feature type="transmembrane region" description="Helical" evidence="2">
    <location>
        <begin position="93"/>
        <end position="112"/>
    </location>
</feature>
<sequence length="513" mass="59233">MDPLDTTNNKALEVKTNLNSNETVNTDKRSDESQISKIDRKTKPELSSTTSGRNNIDLSSKANKSDVIQSKIQLKKENSKFYWRVTRYFLETYLVMIILFLIIMSIFWGSLYKRTRYYKNLHYLVVLDEGEITTPLVSEVFIKVFNSSQVQNVLGTFNFVNITEFTELSLKKQHTNYEELTEQIHQLNYWGGFYVPPNATLDYFQALQIANSSFNPNELIKFIFETGRDPLTIPSYVLPIIEGIEGNFVEYAQQYITLNLLETLSSTESINLVEKAPNLLSAFWFQYVDRRPNDFGPIIIAITALGLLYADVMSFHQYNFASSIHDTIIKKIKPKQYLIYHILVGQIAYFIMSLIFCLMILAFQVPLTKTFGKSGFLVTWSIVYLTMAALGIVNEHVSLQIFARYKPVIGFWVSGFMVINYTVISSSILLMNRFYRYGYATPMYNGYQLLNVVFFDTYKGFMGRHIGILIAWIVVGNLLLPLTLKNVAYHKKRIEQKAKKALTIIEEKKLKNH</sequence>
<reference evidence="4" key="1">
    <citation type="journal article" date="2021" name="Open Biol.">
        <title>Shared evolutionary footprints suggest mitochondrial oxidative damage underlies multiple complex I losses in fungi.</title>
        <authorList>
            <person name="Schikora-Tamarit M.A."/>
            <person name="Marcet-Houben M."/>
            <person name="Nosek J."/>
            <person name="Gabaldon T."/>
        </authorList>
    </citation>
    <scope>NUCLEOTIDE SEQUENCE</scope>
    <source>
        <strain evidence="4">CBS6341</strain>
    </source>
</reference>
<organism evidence="4 5">
    <name type="scientific">Wickerhamomyces mucosus</name>
    <dbReference type="NCBI Taxonomy" id="1378264"/>
    <lineage>
        <taxon>Eukaryota</taxon>
        <taxon>Fungi</taxon>
        <taxon>Dikarya</taxon>
        <taxon>Ascomycota</taxon>
        <taxon>Saccharomycotina</taxon>
        <taxon>Saccharomycetes</taxon>
        <taxon>Phaffomycetales</taxon>
        <taxon>Wickerhamomycetaceae</taxon>
        <taxon>Wickerhamomyces</taxon>
    </lineage>
</organism>
<feature type="transmembrane region" description="Helical" evidence="2">
    <location>
        <begin position="295"/>
        <end position="318"/>
    </location>
</feature>
<protein>
    <recommendedName>
        <fullName evidence="3">DUF3533 domain-containing protein</fullName>
    </recommendedName>
</protein>
<feature type="compositionally biased region" description="Polar residues" evidence="1">
    <location>
        <begin position="1"/>
        <end position="24"/>
    </location>
</feature>
<dbReference type="PANTHER" id="PTHR34814">
    <property type="entry name" value="NITROSOGUANIDINE RESISTANCE PROTEIN SNG1"/>
    <property type="match status" value="1"/>
</dbReference>
<feature type="compositionally biased region" description="Basic and acidic residues" evidence="1">
    <location>
        <begin position="25"/>
        <end position="44"/>
    </location>
</feature>
<dbReference type="AlphaFoldDB" id="A0A9P8P2I1"/>
<feature type="transmembrane region" description="Helical" evidence="2">
    <location>
        <begin position="338"/>
        <end position="363"/>
    </location>
</feature>
<feature type="transmembrane region" description="Helical" evidence="2">
    <location>
        <begin position="461"/>
        <end position="484"/>
    </location>
</feature>
<evidence type="ECO:0000256" key="2">
    <source>
        <dbReference type="SAM" id="Phobius"/>
    </source>
</evidence>
<reference evidence="4" key="2">
    <citation type="submission" date="2021-01" db="EMBL/GenBank/DDBJ databases">
        <authorList>
            <person name="Schikora-Tamarit M.A."/>
        </authorList>
    </citation>
    <scope>NUCLEOTIDE SEQUENCE</scope>
    <source>
        <strain evidence="4">CBS6341</strain>
    </source>
</reference>
<accession>A0A9P8P2I1</accession>
<feature type="domain" description="DUF3533" evidence="3">
    <location>
        <begin position="93"/>
        <end position="477"/>
    </location>
</feature>
<keyword evidence="5" id="KW-1185">Reference proteome</keyword>
<feature type="region of interest" description="Disordered" evidence="1">
    <location>
        <begin position="1"/>
        <end position="58"/>
    </location>
</feature>
<evidence type="ECO:0000313" key="5">
    <source>
        <dbReference type="Proteomes" id="UP000769528"/>
    </source>
</evidence>
<feature type="compositionally biased region" description="Polar residues" evidence="1">
    <location>
        <begin position="45"/>
        <end position="58"/>
    </location>
</feature>
<keyword evidence="2" id="KW-1133">Transmembrane helix</keyword>
<gene>
    <name evidence="4" type="ORF">WICMUC_005748</name>
</gene>
<proteinExistence type="predicted"/>
<feature type="transmembrane region" description="Helical" evidence="2">
    <location>
        <begin position="375"/>
        <end position="393"/>
    </location>
</feature>
<dbReference type="EMBL" id="JAEUBF010001473">
    <property type="protein sequence ID" value="KAH3664363.1"/>
    <property type="molecule type" value="Genomic_DNA"/>
</dbReference>
<feature type="transmembrane region" description="Helical" evidence="2">
    <location>
        <begin position="409"/>
        <end position="430"/>
    </location>
</feature>
<evidence type="ECO:0000259" key="3">
    <source>
        <dbReference type="Pfam" id="PF12051"/>
    </source>
</evidence>
<evidence type="ECO:0000256" key="1">
    <source>
        <dbReference type="SAM" id="MobiDB-lite"/>
    </source>
</evidence>
<keyword evidence="2" id="KW-0812">Transmembrane</keyword>
<dbReference type="GO" id="GO:0016020">
    <property type="term" value="C:membrane"/>
    <property type="evidence" value="ECO:0007669"/>
    <property type="project" value="TreeGrafter"/>
</dbReference>
<keyword evidence="2" id="KW-0472">Membrane</keyword>
<dbReference type="InterPro" id="IPR053001">
    <property type="entry name" value="MNNG_permease-like"/>
</dbReference>
<dbReference type="OrthoDB" id="2140105at2759"/>
<name>A0A9P8P2I1_9ASCO</name>
<dbReference type="Pfam" id="PF12051">
    <property type="entry name" value="DUF3533"/>
    <property type="match status" value="1"/>
</dbReference>